<evidence type="ECO:0000313" key="6">
    <source>
        <dbReference type="Proteomes" id="UP001175271"/>
    </source>
</evidence>
<feature type="domain" description="Fork-head" evidence="4">
    <location>
        <begin position="9"/>
        <end position="105"/>
    </location>
</feature>
<evidence type="ECO:0000259" key="4">
    <source>
        <dbReference type="PROSITE" id="PS50039"/>
    </source>
</evidence>
<evidence type="ECO:0000256" key="1">
    <source>
        <dbReference type="ARBA" id="ARBA00023125"/>
    </source>
</evidence>
<feature type="compositionally biased region" description="Basic and acidic residues" evidence="3">
    <location>
        <begin position="447"/>
        <end position="458"/>
    </location>
</feature>
<feature type="region of interest" description="Disordered" evidence="3">
    <location>
        <begin position="184"/>
        <end position="204"/>
    </location>
</feature>
<keyword evidence="6" id="KW-1185">Reference proteome</keyword>
<keyword evidence="2" id="KW-0539">Nucleus</keyword>
<organism evidence="5 6">
    <name type="scientific">Steinernema hermaphroditum</name>
    <dbReference type="NCBI Taxonomy" id="289476"/>
    <lineage>
        <taxon>Eukaryota</taxon>
        <taxon>Metazoa</taxon>
        <taxon>Ecdysozoa</taxon>
        <taxon>Nematoda</taxon>
        <taxon>Chromadorea</taxon>
        <taxon>Rhabditida</taxon>
        <taxon>Tylenchina</taxon>
        <taxon>Panagrolaimomorpha</taxon>
        <taxon>Strongyloidoidea</taxon>
        <taxon>Steinernematidae</taxon>
        <taxon>Steinernema</taxon>
    </lineage>
</organism>
<reference evidence="5" key="1">
    <citation type="submission" date="2023-06" db="EMBL/GenBank/DDBJ databases">
        <title>Genomic analysis of the entomopathogenic nematode Steinernema hermaphroditum.</title>
        <authorList>
            <person name="Schwarz E.M."/>
            <person name="Heppert J.K."/>
            <person name="Baniya A."/>
            <person name="Schwartz H.T."/>
            <person name="Tan C.-H."/>
            <person name="Antoshechkin I."/>
            <person name="Sternberg P.W."/>
            <person name="Goodrich-Blair H."/>
            <person name="Dillman A.R."/>
        </authorList>
    </citation>
    <scope>NUCLEOTIDE SEQUENCE</scope>
    <source>
        <strain evidence="5">PS9179</strain>
        <tissue evidence="5">Whole animal</tissue>
    </source>
</reference>
<protein>
    <recommendedName>
        <fullName evidence="4">Fork-head domain-containing protein</fullName>
    </recommendedName>
</protein>
<dbReference type="EMBL" id="JAUCMV010000001">
    <property type="protein sequence ID" value="KAK0422047.1"/>
    <property type="molecule type" value="Genomic_DNA"/>
</dbReference>
<proteinExistence type="predicted"/>
<comment type="caution">
    <text evidence="5">The sequence shown here is derived from an EMBL/GenBank/DDBJ whole genome shotgun (WGS) entry which is preliminary data.</text>
</comment>
<evidence type="ECO:0000256" key="2">
    <source>
        <dbReference type="PROSITE-ProRule" id="PRU00089"/>
    </source>
</evidence>
<dbReference type="GO" id="GO:0003700">
    <property type="term" value="F:DNA-binding transcription factor activity"/>
    <property type="evidence" value="ECO:0007669"/>
    <property type="project" value="InterPro"/>
</dbReference>
<dbReference type="PROSITE" id="PS50039">
    <property type="entry name" value="FORK_HEAD_3"/>
    <property type="match status" value="1"/>
</dbReference>
<dbReference type="Proteomes" id="UP001175271">
    <property type="component" value="Unassembled WGS sequence"/>
</dbReference>
<feature type="compositionally biased region" description="Basic and acidic residues" evidence="3">
    <location>
        <begin position="408"/>
        <end position="418"/>
    </location>
</feature>
<sequence>MKKVHRQNEYGLSYPAMIVLTIMNSETIIEGRFCDRAASIKDIYVYLRTHVKPIQEMDQKTTYFHRYQLNEGGRPQIHASKVKDRCLDGPDKGALWTIHPAHNEDADKAQARINKVFGIEKVAKFRQVLVNPAICNALIKGKHGWRGPYGKPLGLSDSMMKLEKQKHDKGAGYCAPLIFPSLPSASPASERPKRKRLAREDPVEHSVPCPVIQESQRPSSVYWQDTNQPGPSTYAYPALSYSSQALYTYGPGCSQQDSEAAYNPQGYQFAQPQHSFYPYAAPQGYPSPYFAPTSSHPFYPSPAAYPVLQTSQVPCSPQEANEESEAYPSDNSCASRYETSDSPNQAESEPRTSSAEHIKSEKDQNIDSLTQHDQGHMYQNSAHFSVSQSSHQQEYSSPTDSPCPSNERGSHRFYDSHIESNYQHWSISPNLGHEGESSGSSQADGSHQQERRIRYLST</sequence>
<comment type="subcellular location">
    <subcellularLocation>
        <location evidence="2">Nucleus</location>
    </subcellularLocation>
</comment>
<keyword evidence="1 2" id="KW-0238">DNA-binding</keyword>
<feature type="compositionally biased region" description="Polar residues" evidence="3">
    <location>
        <begin position="437"/>
        <end position="446"/>
    </location>
</feature>
<evidence type="ECO:0000313" key="5">
    <source>
        <dbReference type="EMBL" id="KAK0422047.1"/>
    </source>
</evidence>
<dbReference type="GO" id="GO:0005634">
    <property type="term" value="C:nucleus"/>
    <property type="evidence" value="ECO:0007669"/>
    <property type="project" value="UniProtKB-SubCell"/>
</dbReference>
<name>A0AA39ICV0_9BILA</name>
<feature type="compositionally biased region" description="Polar residues" evidence="3">
    <location>
        <begin position="419"/>
        <end position="429"/>
    </location>
</feature>
<accession>A0AA39ICV0</accession>
<dbReference type="GO" id="GO:0043565">
    <property type="term" value="F:sequence-specific DNA binding"/>
    <property type="evidence" value="ECO:0007669"/>
    <property type="project" value="InterPro"/>
</dbReference>
<dbReference type="AlphaFoldDB" id="A0AA39ICV0"/>
<dbReference type="InterPro" id="IPR001766">
    <property type="entry name" value="Fork_head_dom"/>
</dbReference>
<feature type="region of interest" description="Disordered" evidence="3">
    <location>
        <begin position="312"/>
        <end position="458"/>
    </location>
</feature>
<feature type="compositionally biased region" description="Basic and acidic residues" evidence="3">
    <location>
        <begin position="348"/>
        <end position="365"/>
    </location>
</feature>
<gene>
    <name evidence="5" type="ORF">QR680_007332</name>
</gene>
<feature type="compositionally biased region" description="Polar residues" evidence="3">
    <location>
        <begin position="366"/>
        <end position="404"/>
    </location>
</feature>
<evidence type="ECO:0000256" key="3">
    <source>
        <dbReference type="SAM" id="MobiDB-lite"/>
    </source>
</evidence>
<feature type="DNA-binding region" description="Fork-head" evidence="2">
    <location>
        <begin position="9"/>
        <end position="105"/>
    </location>
</feature>